<evidence type="ECO:0008006" key="2">
    <source>
        <dbReference type="Google" id="ProtNLM"/>
    </source>
</evidence>
<feature type="non-terminal residue" evidence="1">
    <location>
        <position position="1"/>
    </location>
</feature>
<organism evidence="1">
    <name type="scientific">marine metagenome</name>
    <dbReference type="NCBI Taxonomy" id="408172"/>
    <lineage>
        <taxon>unclassified sequences</taxon>
        <taxon>metagenomes</taxon>
        <taxon>ecological metagenomes</taxon>
    </lineage>
</organism>
<name>A0A382B949_9ZZZZ</name>
<sequence>VCEYTINKLNISYPFRQAIPLKSEDIPEYTRDWGEPQSTDFTFTRFWVPYLSDFKGISIYCDCDFMFLDNPAKLFHYVEDNNKALAVVKHPTYTPNSATKMHGIPQHKSYRKNWASLMVFNNEHPSNKILQPDYLNTHRPGMDFHHLTWLKDEEIESIPIEWNVLDGYYHLENPKAIHYTDGGPWEFGSIRQEWSRYSDLWTDKLQEIEAEAVLLEKN</sequence>
<dbReference type="EMBL" id="UINC01028763">
    <property type="protein sequence ID" value="SVB10330.1"/>
    <property type="molecule type" value="Genomic_DNA"/>
</dbReference>
<dbReference type="PANTHER" id="PTHR35105:SF2">
    <property type="entry name" value="PROTEIN CDI"/>
    <property type="match status" value="1"/>
</dbReference>
<accession>A0A382B949</accession>
<protein>
    <recommendedName>
        <fullName evidence="2">Glycosyltransferase</fullName>
    </recommendedName>
</protein>
<gene>
    <name evidence="1" type="ORF">METZ01_LOCUS163184</name>
</gene>
<reference evidence="1" key="1">
    <citation type="submission" date="2018-05" db="EMBL/GenBank/DDBJ databases">
        <authorList>
            <person name="Lanie J.A."/>
            <person name="Ng W.-L."/>
            <person name="Kazmierczak K.M."/>
            <person name="Andrzejewski T.M."/>
            <person name="Davidsen T.M."/>
            <person name="Wayne K.J."/>
            <person name="Tettelin H."/>
            <person name="Glass J.I."/>
            <person name="Rusch D."/>
            <person name="Podicherti R."/>
            <person name="Tsui H.-C.T."/>
            <person name="Winkler M.E."/>
        </authorList>
    </citation>
    <scope>NUCLEOTIDE SEQUENCE</scope>
</reference>
<dbReference type="AlphaFoldDB" id="A0A382B949"/>
<proteinExistence type="predicted"/>
<dbReference type="Gene3D" id="3.90.550.10">
    <property type="entry name" value="Spore Coat Polysaccharide Biosynthesis Protein SpsA, Chain A"/>
    <property type="match status" value="1"/>
</dbReference>
<dbReference type="PANTHER" id="PTHR35105">
    <property type="entry name" value="EXPRESSED PROTEIN"/>
    <property type="match status" value="1"/>
</dbReference>
<dbReference type="SUPFAM" id="SSF53448">
    <property type="entry name" value="Nucleotide-diphospho-sugar transferases"/>
    <property type="match status" value="1"/>
</dbReference>
<dbReference type="InterPro" id="IPR029044">
    <property type="entry name" value="Nucleotide-diphossugar_trans"/>
</dbReference>
<evidence type="ECO:0000313" key="1">
    <source>
        <dbReference type="EMBL" id="SVB10330.1"/>
    </source>
</evidence>